<sequence length="102" mass="10447">MGVGEPGAGCPSRSEARLKRQLHLSPPPEAPPPPPGTRLYAAGAPPGPRPSAGGSPTTPGPEVTTPVKPFGWGLGHQLQRPRFNIGNKTADAREGTSAARGR</sequence>
<gene>
    <name evidence="2" type="ORF">MRATA1EN1_LOCUS26164</name>
</gene>
<accession>A0ABN8ZTA0</accession>
<name>A0ABN8ZTA0_RANTA</name>
<feature type="compositionally biased region" description="Pro residues" evidence="1">
    <location>
        <begin position="25"/>
        <end position="36"/>
    </location>
</feature>
<reference evidence="2" key="1">
    <citation type="submission" date="2023-04" db="EMBL/GenBank/DDBJ databases">
        <authorList>
            <consortium name="ELIXIR-Norway"/>
        </authorList>
    </citation>
    <scope>NUCLEOTIDE SEQUENCE [LARGE SCALE GENOMIC DNA]</scope>
</reference>
<evidence type="ECO:0000256" key="1">
    <source>
        <dbReference type="SAM" id="MobiDB-lite"/>
    </source>
</evidence>
<dbReference type="EMBL" id="OX459942">
    <property type="protein sequence ID" value="CAI9177202.1"/>
    <property type="molecule type" value="Genomic_DNA"/>
</dbReference>
<dbReference type="Proteomes" id="UP001176941">
    <property type="component" value="Chromosome 6"/>
</dbReference>
<feature type="compositionally biased region" description="Low complexity" evidence="1">
    <location>
        <begin position="50"/>
        <end position="66"/>
    </location>
</feature>
<evidence type="ECO:0000313" key="3">
    <source>
        <dbReference type="Proteomes" id="UP001176941"/>
    </source>
</evidence>
<protein>
    <submittedName>
        <fullName evidence="2">Uncharacterized protein</fullName>
    </submittedName>
</protein>
<keyword evidence="3" id="KW-1185">Reference proteome</keyword>
<feature type="region of interest" description="Disordered" evidence="1">
    <location>
        <begin position="1"/>
        <end position="102"/>
    </location>
</feature>
<proteinExistence type="predicted"/>
<organism evidence="2 3">
    <name type="scientific">Rangifer tarandus platyrhynchus</name>
    <name type="common">Svalbard reindeer</name>
    <dbReference type="NCBI Taxonomy" id="3082113"/>
    <lineage>
        <taxon>Eukaryota</taxon>
        <taxon>Metazoa</taxon>
        <taxon>Chordata</taxon>
        <taxon>Craniata</taxon>
        <taxon>Vertebrata</taxon>
        <taxon>Euteleostomi</taxon>
        <taxon>Mammalia</taxon>
        <taxon>Eutheria</taxon>
        <taxon>Laurasiatheria</taxon>
        <taxon>Artiodactyla</taxon>
        <taxon>Ruminantia</taxon>
        <taxon>Pecora</taxon>
        <taxon>Cervidae</taxon>
        <taxon>Odocoileinae</taxon>
        <taxon>Rangifer</taxon>
    </lineage>
</organism>
<evidence type="ECO:0000313" key="2">
    <source>
        <dbReference type="EMBL" id="CAI9177202.1"/>
    </source>
</evidence>